<evidence type="ECO:0000313" key="12">
    <source>
        <dbReference type="EMBL" id="MDR7090933.1"/>
    </source>
</evidence>
<keyword evidence="13" id="KW-1185">Reference proteome</keyword>
<dbReference type="Pfam" id="PF01464">
    <property type="entry name" value="SLT"/>
    <property type="match status" value="1"/>
</dbReference>
<dbReference type="PROSITE" id="PS00922">
    <property type="entry name" value="TRANSGLYCOSYLASE"/>
    <property type="match status" value="1"/>
</dbReference>
<dbReference type="InterPro" id="IPR008258">
    <property type="entry name" value="Transglycosylase_SLT_dom_1"/>
</dbReference>
<dbReference type="InterPro" id="IPR023346">
    <property type="entry name" value="Lysozyme-like_dom_sf"/>
</dbReference>
<evidence type="ECO:0000256" key="4">
    <source>
        <dbReference type="ARBA" id="ARBA00023136"/>
    </source>
</evidence>
<dbReference type="SUPFAM" id="SSF53955">
    <property type="entry name" value="Lysozyme-like"/>
    <property type="match status" value="1"/>
</dbReference>
<keyword evidence="4 8" id="KW-0472">Membrane</keyword>
<evidence type="ECO:0000256" key="9">
    <source>
        <dbReference type="SAM" id="MobiDB-lite"/>
    </source>
</evidence>
<dbReference type="PANTHER" id="PTHR35936">
    <property type="entry name" value="MEMBRANE-BOUND LYTIC MUREIN TRANSGLYCOSYLASE F"/>
    <property type="match status" value="1"/>
</dbReference>
<evidence type="ECO:0000256" key="5">
    <source>
        <dbReference type="ARBA" id="ARBA00023237"/>
    </source>
</evidence>
<feature type="active site" evidence="8">
    <location>
        <position position="320"/>
    </location>
</feature>
<dbReference type="NCBIfam" id="NF008112">
    <property type="entry name" value="PRK10859.1"/>
    <property type="match status" value="1"/>
</dbReference>
<feature type="region of interest" description="LT domain" evidence="8">
    <location>
        <begin position="274"/>
        <end position="506"/>
    </location>
</feature>
<comment type="function">
    <text evidence="8">Murein-degrading enzyme that degrades murein glycan strands and insoluble, high-molecular weight murein sacculi, with the concomitant formation of a 1,6-anhydromuramoyl product. Lytic transglycosylases (LTs) play an integral role in the metabolism of the peptidoglycan (PG) sacculus. Their lytic action creates space within the PG sacculus to allow for its expansion as well as for the insertion of various structures such as secretion systems and flagella.</text>
</comment>
<comment type="similarity">
    <text evidence="2">Belongs to the bacterial solute-binding protein 3 family.</text>
</comment>
<keyword evidence="10" id="KW-0812">Transmembrane</keyword>
<comment type="caution">
    <text evidence="12">The sequence shown here is derived from an EMBL/GenBank/DDBJ whole genome shotgun (WGS) entry which is preliminary data.</text>
</comment>
<dbReference type="SMART" id="SM00062">
    <property type="entry name" value="PBPb"/>
    <property type="match status" value="1"/>
</dbReference>
<dbReference type="SUPFAM" id="SSF53850">
    <property type="entry name" value="Periplasmic binding protein-like II"/>
    <property type="match status" value="1"/>
</dbReference>
<keyword evidence="10" id="KW-1133">Transmembrane helix</keyword>
<evidence type="ECO:0000256" key="2">
    <source>
        <dbReference type="ARBA" id="ARBA00010333"/>
    </source>
</evidence>
<protein>
    <recommendedName>
        <fullName evidence="8">Membrane-bound lytic murein transglycosylase F</fullName>
        <ecNumber evidence="8">4.2.2.n1</ecNumber>
    </recommendedName>
    <alternativeName>
        <fullName evidence="8">Murein lyase F</fullName>
    </alternativeName>
</protein>
<organism evidence="12 13">
    <name type="scientific">Cellvibrio fibrivorans</name>
    <dbReference type="NCBI Taxonomy" id="126350"/>
    <lineage>
        <taxon>Bacteria</taxon>
        <taxon>Pseudomonadati</taxon>
        <taxon>Pseudomonadota</taxon>
        <taxon>Gammaproteobacteria</taxon>
        <taxon>Cellvibrionales</taxon>
        <taxon>Cellvibrionaceae</taxon>
        <taxon>Cellvibrio</taxon>
    </lineage>
</organism>
<evidence type="ECO:0000256" key="8">
    <source>
        <dbReference type="HAMAP-Rule" id="MF_02016"/>
    </source>
</evidence>
<dbReference type="InterPro" id="IPR023703">
    <property type="entry name" value="MltF"/>
</dbReference>
<dbReference type="Pfam" id="PF00497">
    <property type="entry name" value="SBP_bac_3"/>
    <property type="match status" value="1"/>
</dbReference>
<evidence type="ECO:0000256" key="3">
    <source>
        <dbReference type="ARBA" id="ARBA00022729"/>
    </source>
</evidence>
<keyword evidence="7 8" id="KW-0961">Cell wall biogenesis/degradation</keyword>
<evidence type="ECO:0000256" key="10">
    <source>
        <dbReference type="SAM" id="Phobius"/>
    </source>
</evidence>
<dbReference type="Proteomes" id="UP001253595">
    <property type="component" value="Unassembled WGS sequence"/>
</dbReference>
<keyword evidence="3 8" id="KW-0732">Signal</keyword>
<gene>
    <name evidence="8" type="primary">mltF</name>
    <name evidence="12" type="ORF">J2X05_002959</name>
</gene>
<dbReference type="EMBL" id="JAVDVX010000005">
    <property type="protein sequence ID" value="MDR7090933.1"/>
    <property type="molecule type" value="Genomic_DNA"/>
</dbReference>
<comment type="caution">
    <text evidence="8">Lacks conserved residue(s) required for the propagation of feature annotation.</text>
</comment>
<evidence type="ECO:0000256" key="1">
    <source>
        <dbReference type="ARBA" id="ARBA00007734"/>
    </source>
</evidence>
<proteinExistence type="inferred from homology"/>
<comment type="similarity">
    <text evidence="1">Belongs to the transglycosylase Slt family.</text>
</comment>
<dbReference type="PANTHER" id="PTHR35936:SF32">
    <property type="entry name" value="MEMBRANE-BOUND LYTIC MUREIN TRANSGLYCOSYLASE F"/>
    <property type="match status" value="1"/>
</dbReference>
<keyword evidence="6 8" id="KW-0456">Lyase</keyword>
<keyword evidence="5 8" id="KW-0998">Cell outer membrane</keyword>
<comment type="subcellular location">
    <subcellularLocation>
        <location evidence="8">Cell outer membrane</location>
        <topology evidence="8">Peripheral membrane protein</topology>
    </subcellularLocation>
    <text evidence="8">Attached to the inner leaflet of the outer membrane.</text>
</comment>
<dbReference type="Gene3D" id="3.40.190.10">
    <property type="entry name" value="Periplasmic binding protein-like II"/>
    <property type="match status" value="2"/>
</dbReference>
<evidence type="ECO:0000256" key="6">
    <source>
        <dbReference type="ARBA" id="ARBA00023239"/>
    </source>
</evidence>
<dbReference type="Gene3D" id="1.10.530.10">
    <property type="match status" value="1"/>
</dbReference>
<dbReference type="RefSeq" id="WP_310073654.1">
    <property type="nucleotide sequence ID" value="NZ_JAVDVX010000005.1"/>
</dbReference>
<dbReference type="HAMAP" id="MF_02016">
    <property type="entry name" value="MltF"/>
    <property type="match status" value="1"/>
</dbReference>
<accession>A0ABU1V0F1</accession>
<evidence type="ECO:0000256" key="7">
    <source>
        <dbReference type="ARBA" id="ARBA00023316"/>
    </source>
</evidence>
<name>A0ABU1V0F1_9GAMM</name>
<dbReference type="EC" id="4.2.2.n1" evidence="8"/>
<dbReference type="CDD" id="cd01009">
    <property type="entry name" value="PBP2_YfhD_N"/>
    <property type="match status" value="1"/>
</dbReference>
<sequence length="506" mass="56535">MEIRKPSVLVIKSILTSLIISSLLVASSVLLVRSTPPTQLEQVLEAGELRVLSSNGPTTYYEGSNGLTGFEYSLVKGFADSLGLKLVIEDESDLDKMLNSVAGRQVHFAAAGLTALESRANKVTFAAPFMQVTQQLVYNSRLPQPASVADLNGKEVLVVANSSHAERFKALQAEFPELQWRAVINAEMIDLLEMINKGEADYAVIDSSAYDLNRYSYPKAQLAFDVSDPQPLAWAFPTQRDTSLFDAAQQYLNSIKADGTLAKVTEEFFDRHIEEVTTGEAMAFTYRLEQRLPQWIDDMKAAAAEFGLDWQMLAAISYQESHWKADARSHTGVRGLMMLTKNTAKAMGIQDREDPKQSIRGGAKYLSIVLERLPKRIQGEDRLNMALAAYNQGLGHVEDARVLTERMGGDPTKWEDVRKYMPLLAKQQYYSRAKHGYMRGWEPVGFVDNVRNYHKIIAWHQQQEEFRIATTNTGNRLSANTRQVDSEQANTDSEKLEHASGAVSVL</sequence>
<evidence type="ECO:0000259" key="11">
    <source>
        <dbReference type="SMART" id="SM00062"/>
    </source>
</evidence>
<feature type="transmembrane region" description="Helical" evidence="10">
    <location>
        <begin position="9"/>
        <end position="32"/>
    </location>
</feature>
<evidence type="ECO:0000313" key="13">
    <source>
        <dbReference type="Proteomes" id="UP001253595"/>
    </source>
</evidence>
<dbReference type="InterPro" id="IPR001638">
    <property type="entry name" value="Solute-binding_3/MltF_N"/>
</dbReference>
<feature type="domain" description="Solute-binding protein family 3/N-terminal" evidence="11">
    <location>
        <begin position="48"/>
        <end position="272"/>
    </location>
</feature>
<comment type="similarity">
    <text evidence="8">In the N-terminal section; belongs to the bacterial solute-binding protein 3 family.</text>
</comment>
<dbReference type="InterPro" id="IPR000189">
    <property type="entry name" value="Transglyc_AS"/>
</dbReference>
<reference evidence="12 13" key="1">
    <citation type="submission" date="2023-07" db="EMBL/GenBank/DDBJ databases">
        <title>Sorghum-associated microbial communities from plants grown in Nebraska, USA.</title>
        <authorList>
            <person name="Schachtman D."/>
        </authorList>
    </citation>
    <scope>NUCLEOTIDE SEQUENCE [LARGE SCALE GENOMIC DNA]</scope>
    <source>
        <strain evidence="12 13">BE190</strain>
    </source>
</reference>
<comment type="similarity">
    <text evidence="8">In the C-terminal section; belongs to the transglycosylase Slt family.</text>
</comment>
<feature type="compositionally biased region" description="Polar residues" evidence="9">
    <location>
        <begin position="473"/>
        <end position="491"/>
    </location>
</feature>
<comment type="catalytic activity">
    <reaction evidence="8">
        <text>Exolytic cleavage of the (1-&gt;4)-beta-glycosidic linkage between N-acetylmuramic acid (MurNAc) and N-acetylglucosamine (GlcNAc) residues in peptidoglycan, from either the reducing or the non-reducing ends of the peptidoglycan chains, with concomitant formation of a 1,6-anhydrobond in the MurNAc residue.</text>
        <dbReference type="EC" id="4.2.2.n1"/>
    </reaction>
</comment>
<feature type="region of interest" description="Disordered" evidence="9">
    <location>
        <begin position="473"/>
        <end position="506"/>
    </location>
</feature>
<dbReference type="CDD" id="cd13403">
    <property type="entry name" value="MLTF-like"/>
    <property type="match status" value="1"/>
</dbReference>
<comment type="domain">
    <text evidence="8">The N-terminal domain does not have lytic activity and probably modulates enzymatic activity. The C-terminal domain is the catalytic active domain.</text>
</comment>